<evidence type="ECO:0000256" key="1">
    <source>
        <dbReference type="PROSITE-ProRule" id="PRU01240"/>
    </source>
</evidence>
<dbReference type="PROSITE" id="PS51695">
    <property type="entry name" value="SEDOLISIN"/>
    <property type="match status" value="1"/>
</dbReference>
<dbReference type="GO" id="GO:0006508">
    <property type="term" value="P:proteolysis"/>
    <property type="evidence" value="ECO:0007669"/>
    <property type="project" value="InterPro"/>
</dbReference>
<dbReference type="CDD" id="cd04056">
    <property type="entry name" value="Peptidases_S53"/>
    <property type="match status" value="1"/>
</dbReference>
<dbReference type="SUPFAM" id="SSF52743">
    <property type="entry name" value="Subtilisin-like"/>
    <property type="match status" value="1"/>
</dbReference>
<dbReference type="EMBL" id="VFMN01000001">
    <property type="protein sequence ID" value="TQJ08828.1"/>
    <property type="molecule type" value="Genomic_DNA"/>
</dbReference>
<feature type="region of interest" description="Disordered" evidence="2">
    <location>
        <begin position="33"/>
        <end position="52"/>
    </location>
</feature>
<comment type="caution">
    <text evidence="1">Lacks conserved residue(s) required for the propagation of feature annotation.</text>
</comment>
<dbReference type="PANTHER" id="PTHR14218:SF15">
    <property type="entry name" value="TRIPEPTIDYL-PEPTIDASE 1"/>
    <property type="match status" value="1"/>
</dbReference>
<dbReference type="PANTHER" id="PTHR14218">
    <property type="entry name" value="PROTEASE S8 TRIPEPTIDYL PEPTIDASE I CLN2"/>
    <property type="match status" value="1"/>
</dbReference>
<sequence>MTRSTLRYGAVAVATAALVAAATAAGTGAATAAAPAGSSGHMTPSSVVGPPKVKVPSPDVSAMAKSATPSSVVFKCQSTTASPRCYGPSQMRTAYGTDKLIGAGYGGKGRTVVIVDAYQSPTLRDDLAAFDNVWGLPDAPLQIVAPDGLTPFDPNDATQQGWAGEINLDVEWSHAMAPDAKIVLVLAKTSNDSDLQSAIRYAVDHKLGDTMSMSFGEAEACYGVNADGTQQPGTTLAAQHTILDKARRQGITVFASAGDSGSTEPTCDGKGNMIAASTPASDPFVTSVGGTQLFANPVTGAYQREVVWNEEKTYGYRTSGGGGFSTTYATPYWQQSVGSLPSRGVPDVSYDAAIDGGVIVALQGSFYIFGGTSSGSPQMAGITADIAQLNKGSLGFINPALYKTARTMPGAFHDITKGQNGDFGLGGFTAGTGWDAASGLGSPVVDALALSLAASNKQ</sequence>
<dbReference type="Proteomes" id="UP000317893">
    <property type="component" value="Unassembled WGS sequence"/>
</dbReference>
<dbReference type="GO" id="GO:0008240">
    <property type="term" value="F:tripeptidyl-peptidase activity"/>
    <property type="evidence" value="ECO:0007669"/>
    <property type="project" value="TreeGrafter"/>
</dbReference>
<comment type="similarity">
    <text evidence="1">Belongs to the peptidase S8 family.</text>
</comment>
<evidence type="ECO:0000259" key="4">
    <source>
        <dbReference type="PROSITE" id="PS51695"/>
    </source>
</evidence>
<organism evidence="5 6">
    <name type="scientific">Lapillicoccus jejuensis</name>
    <dbReference type="NCBI Taxonomy" id="402171"/>
    <lineage>
        <taxon>Bacteria</taxon>
        <taxon>Bacillati</taxon>
        <taxon>Actinomycetota</taxon>
        <taxon>Actinomycetes</taxon>
        <taxon>Micrococcales</taxon>
        <taxon>Intrasporangiaceae</taxon>
        <taxon>Lapillicoccus</taxon>
    </lineage>
</organism>
<reference evidence="5 6" key="1">
    <citation type="submission" date="2019-06" db="EMBL/GenBank/DDBJ databases">
        <title>Sequencing the genomes of 1000 actinobacteria strains.</title>
        <authorList>
            <person name="Klenk H.-P."/>
        </authorList>
    </citation>
    <scope>NUCLEOTIDE SEQUENCE [LARGE SCALE GENOMIC DNA]</scope>
    <source>
        <strain evidence="5 6">DSM 18607</strain>
    </source>
</reference>
<feature type="domain" description="Peptidase S53" evidence="4">
    <location>
        <begin position="85"/>
        <end position="455"/>
    </location>
</feature>
<feature type="chain" id="PRO_5039034198" description="Peptidase S53 domain-containing protein" evidence="3">
    <location>
        <begin position="25"/>
        <end position="458"/>
    </location>
</feature>
<dbReference type="Gene3D" id="3.40.50.200">
    <property type="entry name" value="Peptidase S8/S53 domain"/>
    <property type="match status" value="1"/>
</dbReference>
<dbReference type="GO" id="GO:0004252">
    <property type="term" value="F:serine-type endopeptidase activity"/>
    <property type="evidence" value="ECO:0007669"/>
    <property type="project" value="InterPro"/>
</dbReference>
<protein>
    <recommendedName>
        <fullName evidence="4">Peptidase S53 domain-containing protein</fullName>
    </recommendedName>
</protein>
<name>A0A542E0G2_9MICO</name>
<comment type="caution">
    <text evidence="5">The sequence shown here is derived from an EMBL/GenBank/DDBJ whole genome shotgun (WGS) entry which is preliminary data.</text>
</comment>
<keyword evidence="3" id="KW-0732">Signal</keyword>
<proteinExistence type="inferred from homology"/>
<dbReference type="AlphaFoldDB" id="A0A542E0G2"/>
<dbReference type="PROSITE" id="PS51892">
    <property type="entry name" value="SUBTILASE"/>
    <property type="match status" value="1"/>
</dbReference>
<evidence type="ECO:0000313" key="6">
    <source>
        <dbReference type="Proteomes" id="UP000317893"/>
    </source>
</evidence>
<feature type="signal peptide" evidence="3">
    <location>
        <begin position="1"/>
        <end position="24"/>
    </location>
</feature>
<evidence type="ECO:0000256" key="3">
    <source>
        <dbReference type="SAM" id="SignalP"/>
    </source>
</evidence>
<evidence type="ECO:0000256" key="2">
    <source>
        <dbReference type="SAM" id="MobiDB-lite"/>
    </source>
</evidence>
<accession>A0A542E0G2</accession>
<dbReference type="OrthoDB" id="3480681at2"/>
<dbReference type="RefSeq" id="WP_141848293.1">
    <property type="nucleotide sequence ID" value="NZ_BAAAPR010000005.1"/>
</dbReference>
<dbReference type="InterPro" id="IPR030400">
    <property type="entry name" value="Sedolisin_dom"/>
</dbReference>
<dbReference type="InterPro" id="IPR036852">
    <property type="entry name" value="Peptidase_S8/S53_dom_sf"/>
</dbReference>
<evidence type="ECO:0000313" key="5">
    <source>
        <dbReference type="EMBL" id="TQJ08828.1"/>
    </source>
</evidence>
<dbReference type="InterPro" id="IPR050819">
    <property type="entry name" value="Tripeptidyl-peptidase_I"/>
</dbReference>
<gene>
    <name evidence="5" type="ORF">FB458_1925</name>
</gene>
<keyword evidence="6" id="KW-1185">Reference proteome</keyword>